<dbReference type="InterPro" id="IPR011009">
    <property type="entry name" value="Kinase-like_dom_sf"/>
</dbReference>
<dbReference type="SUPFAM" id="SSF56112">
    <property type="entry name" value="Protein kinase-like (PK-like)"/>
    <property type="match status" value="1"/>
</dbReference>
<dbReference type="AlphaFoldDB" id="A0A9P5SKX4"/>
<organism evidence="1 2">
    <name type="scientific">Podila minutissima</name>
    <dbReference type="NCBI Taxonomy" id="64525"/>
    <lineage>
        <taxon>Eukaryota</taxon>
        <taxon>Fungi</taxon>
        <taxon>Fungi incertae sedis</taxon>
        <taxon>Mucoromycota</taxon>
        <taxon>Mortierellomycotina</taxon>
        <taxon>Mortierellomycetes</taxon>
        <taxon>Mortierellales</taxon>
        <taxon>Mortierellaceae</taxon>
        <taxon>Podila</taxon>
    </lineage>
</organism>
<reference evidence="1" key="1">
    <citation type="journal article" date="2020" name="Fungal Divers.">
        <title>Resolving the Mortierellaceae phylogeny through synthesis of multi-gene phylogenetics and phylogenomics.</title>
        <authorList>
            <person name="Vandepol N."/>
            <person name="Liber J."/>
            <person name="Desiro A."/>
            <person name="Na H."/>
            <person name="Kennedy M."/>
            <person name="Barry K."/>
            <person name="Grigoriev I.V."/>
            <person name="Miller A.N."/>
            <person name="O'Donnell K."/>
            <person name="Stajich J.E."/>
            <person name="Bonito G."/>
        </authorList>
    </citation>
    <scope>NUCLEOTIDE SEQUENCE</scope>
    <source>
        <strain evidence="1">NVP1</strain>
    </source>
</reference>
<dbReference type="Gene3D" id="1.10.510.10">
    <property type="entry name" value="Transferase(Phosphotransferase) domain 1"/>
    <property type="match status" value="1"/>
</dbReference>
<gene>
    <name evidence="1" type="ORF">BG006_004664</name>
</gene>
<protein>
    <submittedName>
        <fullName evidence="1">Uncharacterized protein</fullName>
    </submittedName>
</protein>
<name>A0A9P5SKX4_9FUNG</name>
<dbReference type="Proteomes" id="UP000696485">
    <property type="component" value="Unassembled WGS sequence"/>
</dbReference>
<dbReference type="EMBL" id="JAAAUY010000259">
    <property type="protein sequence ID" value="KAF9332461.1"/>
    <property type="molecule type" value="Genomic_DNA"/>
</dbReference>
<feature type="non-terminal residue" evidence="1">
    <location>
        <position position="1"/>
    </location>
</feature>
<evidence type="ECO:0000313" key="2">
    <source>
        <dbReference type="Proteomes" id="UP000696485"/>
    </source>
</evidence>
<accession>A0A9P5SKX4</accession>
<keyword evidence="2" id="KW-1185">Reference proteome</keyword>
<evidence type="ECO:0000313" key="1">
    <source>
        <dbReference type="EMBL" id="KAF9332461.1"/>
    </source>
</evidence>
<comment type="caution">
    <text evidence="1">The sequence shown here is derived from an EMBL/GenBank/DDBJ whole genome shotgun (WGS) entry which is preliminary data.</text>
</comment>
<sequence length="61" mass="6781">DYVVPVSSAPENLAFAEDFADLLSRLFAYDPADRISAADALEHVYFKYEVDEAGQVLNVDK</sequence>
<proteinExistence type="predicted"/>